<dbReference type="EMBL" id="UINC01187295">
    <property type="protein sequence ID" value="SVD99947.1"/>
    <property type="molecule type" value="Genomic_DNA"/>
</dbReference>
<accession>A0A382ZWQ7</accession>
<dbReference type="AlphaFoldDB" id="A0A382ZWQ7"/>
<proteinExistence type="predicted"/>
<gene>
    <name evidence="1" type="ORF">METZ01_LOCUS452801</name>
</gene>
<sequence length="97" mass="11420">MILETLFSITLFISGGHLVSTNLKLHHYSDEDYKGIFYLKNNDSITKHCLKHSELEDIKKIRHQRHRNGENTTVTDYKVTKNEEKEILEEMSKEVKS</sequence>
<protein>
    <submittedName>
        <fullName evidence="1">Uncharacterized protein</fullName>
    </submittedName>
</protein>
<organism evidence="1">
    <name type="scientific">marine metagenome</name>
    <dbReference type="NCBI Taxonomy" id="408172"/>
    <lineage>
        <taxon>unclassified sequences</taxon>
        <taxon>metagenomes</taxon>
        <taxon>ecological metagenomes</taxon>
    </lineage>
</organism>
<name>A0A382ZWQ7_9ZZZZ</name>
<reference evidence="1" key="1">
    <citation type="submission" date="2018-05" db="EMBL/GenBank/DDBJ databases">
        <authorList>
            <person name="Lanie J.A."/>
            <person name="Ng W.-L."/>
            <person name="Kazmierczak K.M."/>
            <person name="Andrzejewski T.M."/>
            <person name="Davidsen T.M."/>
            <person name="Wayne K.J."/>
            <person name="Tettelin H."/>
            <person name="Glass J.I."/>
            <person name="Rusch D."/>
            <person name="Podicherti R."/>
            <person name="Tsui H.-C.T."/>
            <person name="Winkler M.E."/>
        </authorList>
    </citation>
    <scope>NUCLEOTIDE SEQUENCE</scope>
</reference>
<evidence type="ECO:0000313" key="1">
    <source>
        <dbReference type="EMBL" id="SVD99947.1"/>
    </source>
</evidence>